<comment type="caution">
    <text evidence="2">The sequence shown here is derived from an EMBL/GenBank/DDBJ whole genome shotgun (WGS) entry which is preliminary data.</text>
</comment>
<name>A0A0G2HLR3_9SYNE</name>
<dbReference type="EMBL" id="JXQG01000014">
    <property type="protein sequence ID" value="KKZ12698.1"/>
    <property type="molecule type" value="Genomic_DNA"/>
</dbReference>
<evidence type="ECO:0000313" key="3">
    <source>
        <dbReference type="Proteomes" id="UP000035067"/>
    </source>
</evidence>
<organism evidence="2 3">
    <name type="scientific">Candidatus Synechococcus spongiarum SP3</name>
    <dbReference type="NCBI Taxonomy" id="1604020"/>
    <lineage>
        <taxon>Bacteria</taxon>
        <taxon>Bacillati</taxon>
        <taxon>Cyanobacteriota</taxon>
        <taxon>Cyanophyceae</taxon>
        <taxon>Synechococcales</taxon>
        <taxon>Synechococcaceae</taxon>
        <taxon>Synechococcus</taxon>
    </lineage>
</organism>
<protein>
    <submittedName>
        <fullName evidence="2">Transposase</fullName>
    </submittedName>
</protein>
<dbReference type="Proteomes" id="UP000035067">
    <property type="component" value="Unassembled WGS sequence"/>
</dbReference>
<accession>A0A0G2HLR3</accession>
<reference evidence="2 3" key="1">
    <citation type="submission" date="2015-01" db="EMBL/GenBank/DDBJ databases">
        <title>Lifestyle Evolution in Cyanobacterial Symbionts of Sponges.</title>
        <authorList>
            <person name="Burgsdorf I."/>
            <person name="Slaby B.M."/>
            <person name="Handley K.M."/>
            <person name="Haber M."/>
            <person name="Blom J."/>
            <person name="Marshall C.W."/>
            <person name="Gilbert J.A."/>
            <person name="Hentschel U."/>
            <person name="Steindler L."/>
        </authorList>
    </citation>
    <scope>NUCLEOTIDE SEQUENCE [LARGE SCALE GENOMIC DNA]</scope>
    <source>
        <strain evidence="2">SP3</strain>
    </source>
</reference>
<dbReference type="PANTHER" id="PTHR46637:SF1">
    <property type="entry name" value="BLL5188 PROTEIN"/>
    <property type="match status" value="1"/>
</dbReference>
<sequence length="124" mass="13748">MGEHRFTITDRLWQRIAPPLSGKATDRGVTARDNRLFLEAVFQKVGTGAHWRDLPDGFGKWNRQFRCCRRWATSGVVQRLFQALRGDPDLEVVLIDGAIVLVHQKAAGAKRAPIASAWAAPAAS</sequence>
<dbReference type="Pfam" id="PF13340">
    <property type="entry name" value="DUF4096"/>
    <property type="match status" value="1"/>
</dbReference>
<dbReference type="InterPro" id="IPR052909">
    <property type="entry name" value="Transposase_6_like"/>
</dbReference>
<dbReference type="AlphaFoldDB" id="A0A0G2HLR3"/>
<evidence type="ECO:0000259" key="1">
    <source>
        <dbReference type="Pfam" id="PF13340"/>
    </source>
</evidence>
<gene>
    <name evidence="2" type="ORF">TE42_03505</name>
</gene>
<evidence type="ECO:0000313" key="2">
    <source>
        <dbReference type="EMBL" id="KKZ12698.1"/>
    </source>
</evidence>
<dbReference type="PANTHER" id="PTHR46637">
    <property type="entry name" value="TIS1421-TRANSPOSASE PROTEIN A"/>
    <property type="match status" value="1"/>
</dbReference>
<dbReference type="PATRIC" id="fig|1604020.3.peg.2473"/>
<dbReference type="InterPro" id="IPR025161">
    <property type="entry name" value="IS402-like_dom"/>
</dbReference>
<proteinExistence type="predicted"/>
<feature type="domain" description="Insertion element IS402-like" evidence="1">
    <location>
        <begin position="8"/>
        <end position="81"/>
    </location>
</feature>